<comment type="caution">
    <text evidence="6">The sequence shown here is derived from an EMBL/GenBank/DDBJ whole genome shotgun (WGS) entry which is preliminary data.</text>
</comment>
<feature type="domain" description="HAMP" evidence="4">
    <location>
        <begin position="207"/>
        <end position="260"/>
    </location>
</feature>
<keyword evidence="3" id="KW-1133">Transmembrane helix</keyword>
<dbReference type="InterPro" id="IPR050469">
    <property type="entry name" value="Diguanylate_Cyclase"/>
</dbReference>
<dbReference type="SMART" id="SM00267">
    <property type="entry name" value="GGDEF"/>
    <property type="match status" value="1"/>
</dbReference>
<feature type="domain" description="GGDEF" evidence="5">
    <location>
        <begin position="461"/>
        <end position="594"/>
    </location>
</feature>
<feature type="transmembrane region" description="Helical" evidence="3">
    <location>
        <begin position="181"/>
        <end position="205"/>
    </location>
</feature>
<dbReference type="Gene3D" id="3.30.450.40">
    <property type="match status" value="1"/>
</dbReference>
<dbReference type="GO" id="GO:1902201">
    <property type="term" value="P:negative regulation of bacterial-type flagellum-dependent cell motility"/>
    <property type="evidence" value="ECO:0007669"/>
    <property type="project" value="TreeGrafter"/>
</dbReference>
<dbReference type="EMBL" id="ARYH01000001">
    <property type="protein sequence ID" value="KCZ85836.1"/>
    <property type="molecule type" value="Genomic_DNA"/>
</dbReference>
<dbReference type="SUPFAM" id="SSF158472">
    <property type="entry name" value="HAMP domain-like"/>
    <property type="match status" value="1"/>
</dbReference>
<dbReference type="Gene3D" id="3.30.70.270">
    <property type="match status" value="1"/>
</dbReference>
<dbReference type="PATRIC" id="fig|1280949.3.peg.1862"/>
<dbReference type="GO" id="GO:0005886">
    <property type="term" value="C:plasma membrane"/>
    <property type="evidence" value="ECO:0007669"/>
    <property type="project" value="TreeGrafter"/>
</dbReference>
<dbReference type="GO" id="GO:0007165">
    <property type="term" value="P:signal transduction"/>
    <property type="evidence" value="ECO:0007669"/>
    <property type="project" value="InterPro"/>
</dbReference>
<comment type="catalytic activity">
    <reaction evidence="2">
        <text>2 GTP = 3',3'-c-di-GMP + 2 diphosphate</text>
        <dbReference type="Rhea" id="RHEA:24898"/>
        <dbReference type="ChEBI" id="CHEBI:33019"/>
        <dbReference type="ChEBI" id="CHEBI:37565"/>
        <dbReference type="ChEBI" id="CHEBI:58805"/>
        <dbReference type="EC" id="2.7.7.65"/>
    </reaction>
</comment>
<sequence>MRLRTITNIAYAATVLLTLAGGVTMLLASSALEDERAAVSRADELKERTAAVGNDVLRLSDRAREYVVTGKEEFLEDYLHLRQAVQQDEARIAAIEDIGAGDAEIRALSEAVQMADQLSDEQDAAIDAYQTGDDAAAREYLFGSHYENELDLIDARINTFHSLLDQRTNNEVLAAERLARFWRAVSETVVLATAFIFFIVLYYVLKRRILKPVVKLSDVVSRLAAQEYDTEMMEYDTVDEIGDMAQAIRVFRENGLERQRLETELEHDLQLRNLMSRMTQRMQACDTMKEIAGVVRRFVPVIIPNCAGRLYVLNHDASGMVASCEWLTPREAASEFMMNDCWGLRRGTMHYHREADADVPCAHLEGADEDEKQSVCIPLMTQREVVGLLYMELPEESEASSRAETYIQMLAENIALSLSNIRLRETLHEMAMADPLTGLSNRRRMEEKVEDALGDLKRSGGKVSVIMIDVDEFKKFNDTYGHAAGDDVLREVAQVLGGLTREDGLAFRYGGEEFAVLLPGVSADVAASRAEAIRREIEQISIVRGDLVISDISASFGVATTPDHGSGEDLFALADAALYSSKASGRNRVTVAASPEVAHTRIA</sequence>
<evidence type="ECO:0000256" key="2">
    <source>
        <dbReference type="ARBA" id="ARBA00034247"/>
    </source>
</evidence>
<dbReference type="PANTHER" id="PTHR45138">
    <property type="entry name" value="REGULATORY COMPONENTS OF SENSORY TRANSDUCTION SYSTEM"/>
    <property type="match status" value="1"/>
</dbReference>
<dbReference type="InterPro" id="IPR043128">
    <property type="entry name" value="Rev_trsase/Diguanyl_cyclase"/>
</dbReference>
<dbReference type="FunFam" id="3.30.70.270:FF:000001">
    <property type="entry name" value="Diguanylate cyclase domain protein"/>
    <property type="match status" value="1"/>
</dbReference>
<dbReference type="GO" id="GO:0052621">
    <property type="term" value="F:diguanylate cyclase activity"/>
    <property type="evidence" value="ECO:0007669"/>
    <property type="project" value="UniProtKB-EC"/>
</dbReference>
<organism evidence="6 7">
    <name type="scientific">Hyphomonas adhaerens MHS-3</name>
    <dbReference type="NCBI Taxonomy" id="1280949"/>
    <lineage>
        <taxon>Bacteria</taxon>
        <taxon>Pseudomonadati</taxon>
        <taxon>Pseudomonadota</taxon>
        <taxon>Alphaproteobacteria</taxon>
        <taxon>Hyphomonadales</taxon>
        <taxon>Hyphomonadaceae</taxon>
        <taxon>Hyphomonas</taxon>
    </lineage>
</organism>
<dbReference type="InterPro" id="IPR029787">
    <property type="entry name" value="Nucleotide_cyclase"/>
</dbReference>
<dbReference type="Pfam" id="PF00990">
    <property type="entry name" value="GGDEF"/>
    <property type="match status" value="1"/>
</dbReference>
<protein>
    <recommendedName>
        <fullName evidence="1">diguanylate cyclase</fullName>
        <ecNumber evidence="1">2.7.7.65</ecNumber>
    </recommendedName>
</protein>
<dbReference type="Gene3D" id="6.10.340.10">
    <property type="match status" value="1"/>
</dbReference>
<dbReference type="SMART" id="SM00304">
    <property type="entry name" value="HAMP"/>
    <property type="match status" value="1"/>
</dbReference>
<keyword evidence="3" id="KW-0472">Membrane</keyword>
<dbReference type="STRING" id="1280949.HAD_09125"/>
<dbReference type="AlphaFoldDB" id="A0A069E9G4"/>
<dbReference type="PROSITE" id="PS50887">
    <property type="entry name" value="GGDEF"/>
    <property type="match status" value="1"/>
</dbReference>
<evidence type="ECO:0000313" key="6">
    <source>
        <dbReference type="EMBL" id="KCZ85836.1"/>
    </source>
</evidence>
<dbReference type="eggNOG" id="COG3850">
    <property type="taxonomic scope" value="Bacteria"/>
</dbReference>
<dbReference type="CDD" id="cd01949">
    <property type="entry name" value="GGDEF"/>
    <property type="match status" value="1"/>
</dbReference>
<reference evidence="6 7" key="1">
    <citation type="journal article" date="2014" name="Antonie Van Leeuwenhoek">
        <title>Hyphomonas beringensis sp. nov. and Hyphomonas chukchiensis sp. nov., isolated from surface seawater of the Bering Sea and Chukchi Sea.</title>
        <authorList>
            <person name="Li C."/>
            <person name="Lai Q."/>
            <person name="Li G."/>
            <person name="Dong C."/>
            <person name="Wang J."/>
            <person name="Liao Y."/>
            <person name="Shao Z."/>
        </authorList>
    </citation>
    <scope>NUCLEOTIDE SEQUENCE [LARGE SCALE GENOMIC DNA]</scope>
    <source>
        <strain evidence="6 7">MHS-3</strain>
    </source>
</reference>
<dbReference type="CDD" id="cd06225">
    <property type="entry name" value="HAMP"/>
    <property type="match status" value="1"/>
</dbReference>
<dbReference type="GO" id="GO:0043709">
    <property type="term" value="P:cell adhesion involved in single-species biofilm formation"/>
    <property type="evidence" value="ECO:0007669"/>
    <property type="project" value="TreeGrafter"/>
</dbReference>
<dbReference type="InterPro" id="IPR003660">
    <property type="entry name" value="HAMP_dom"/>
</dbReference>
<dbReference type="NCBIfam" id="TIGR00254">
    <property type="entry name" value="GGDEF"/>
    <property type="match status" value="1"/>
</dbReference>
<name>A0A069E9G4_9PROT</name>
<dbReference type="SUPFAM" id="SSF55073">
    <property type="entry name" value="Nucleotide cyclase"/>
    <property type="match status" value="1"/>
</dbReference>
<dbReference type="Proteomes" id="UP000027446">
    <property type="component" value="Unassembled WGS sequence"/>
</dbReference>
<dbReference type="InterPro" id="IPR029016">
    <property type="entry name" value="GAF-like_dom_sf"/>
</dbReference>
<keyword evidence="7" id="KW-1185">Reference proteome</keyword>
<evidence type="ECO:0000256" key="1">
    <source>
        <dbReference type="ARBA" id="ARBA00012528"/>
    </source>
</evidence>
<dbReference type="eggNOG" id="COG3706">
    <property type="taxonomic scope" value="Bacteria"/>
</dbReference>
<dbReference type="RefSeq" id="WP_035570645.1">
    <property type="nucleotide sequence ID" value="NZ_ARYH01000001.1"/>
</dbReference>
<dbReference type="Pfam" id="PF00672">
    <property type="entry name" value="HAMP"/>
    <property type="match status" value="1"/>
</dbReference>
<dbReference type="InterPro" id="IPR000160">
    <property type="entry name" value="GGDEF_dom"/>
</dbReference>
<dbReference type="SUPFAM" id="SSF55781">
    <property type="entry name" value="GAF domain-like"/>
    <property type="match status" value="1"/>
</dbReference>
<accession>A0A069E9G4</accession>
<dbReference type="PANTHER" id="PTHR45138:SF9">
    <property type="entry name" value="DIGUANYLATE CYCLASE DGCM-RELATED"/>
    <property type="match status" value="1"/>
</dbReference>
<proteinExistence type="predicted"/>
<dbReference type="OrthoDB" id="9812260at2"/>
<gene>
    <name evidence="6" type="ORF">HAD_09125</name>
</gene>
<evidence type="ECO:0000259" key="4">
    <source>
        <dbReference type="PROSITE" id="PS50885"/>
    </source>
</evidence>
<keyword evidence="3" id="KW-0812">Transmembrane</keyword>
<evidence type="ECO:0000259" key="5">
    <source>
        <dbReference type="PROSITE" id="PS50887"/>
    </source>
</evidence>
<evidence type="ECO:0000256" key="3">
    <source>
        <dbReference type="SAM" id="Phobius"/>
    </source>
</evidence>
<evidence type="ECO:0000313" key="7">
    <source>
        <dbReference type="Proteomes" id="UP000027446"/>
    </source>
</evidence>
<dbReference type="PROSITE" id="PS50885">
    <property type="entry name" value="HAMP"/>
    <property type="match status" value="1"/>
</dbReference>
<dbReference type="EC" id="2.7.7.65" evidence="1"/>